<organism evidence="1 2">
    <name type="scientific">Medicago truncatula</name>
    <name type="common">Barrel medic</name>
    <name type="synonym">Medicago tribuloides</name>
    <dbReference type="NCBI Taxonomy" id="3880"/>
    <lineage>
        <taxon>Eukaryota</taxon>
        <taxon>Viridiplantae</taxon>
        <taxon>Streptophyta</taxon>
        <taxon>Embryophyta</taxon>
        <taxon>Tracheophyta</taxon>
        <taxon>Spermatophyta</taxon>
        <taxon>Magnoliopsida</taxon>
        <taxon>eudicotyledons</taxon>
        <taxon>Gunneridae</taxon>
        <taxon>Pentapetalae</taxon>
        <taxon>rosids</taxon>
        <taxon>fabids</taxon>
        <taxon>Fabales</taxon>
        <taxon>Fabaceae</taxon>
        <taxon>Papilionoideae</taxon>
        <taxon>50 kb inversion clade</taxon>
        <taxon>NPAAA clade</taxon>
        <taxon>Hologalegina</taxon>
        <taxon>IRL clade</taxon>
        <taxon>Trifolieae</taxon>
        <taxon>Medicago</taxon>
    </lineage>
</organism>
<evidence type="ECO:0000313" key="1">
    <source>
        <dbReference type="EMBL" id="RHN48135.1"/>
    </source>
</evidence>
<protein>
    <submittedName>
        <fullName evidence="1">Uncharacterized protein</fullName>
    </submittedName>
</protein>
<proteinExistence type="predicted"/>
<sequence>MSFATTLVEVERRRFSSSLGWIVIVPFASTIALLSNESLGASLVNFHGDFVPSLKSKTGRTDVFSGCGIDVSAGELPFVSGSCKNMKSLKQG</sequence>
<accession>A0A396HA85</accession>
<dbReference type="AlphaFoldDB" id="A0A396HA85"/>
<dbReference type="Proteomes" id="UP000265566">
    <property type="component" value="Chromosome 7"/>
</dbReference>
<dbReference type="Gramene" id="rna42821">
    <property type="protein sequence ID" value="RHN48135.1"/>
    <property type="gene ID" value="gene42821"/>
</dbReference>
<reference evidence="2" key="1">
    <citation type="journal article" date="2018" name="Nat. Plants">
        <title>Whole-genome landscape of Medicago truncatula symbiotic genes.</title>
        <authorList>
            <person name="Pecrix Y."/>
            <person name="Staton S.E."/>
            <person name="Sallet E."/>
            <person name="Lelandais-Briere C."/>
            <person name="Moreau S."/>
            <person name="Carrere S."/>
            <person name="Blein T."/>
            <person name="Jardinaud M.F."/>
            <person name="Latrasse D."/>
            <person name="Zouine M."/>
            <person name="Zahm M."/>
            <person name="Kreplak J."/>
            <person name="Mayjonade B."/>
            <person name="Satge C."/>
            <person name="Perez M."/>
            <person name="Cauet S."/>
            <person name="Marande W."/>
            <person name="Chantry-Darmon C."/>
            <person name="Lopez-Roques C."/>
            <person name="Bouchez O."/>
            <person name="Berard A."/>
            <person name="Debelle F."/>
            <person name="Munos S."/>
            <person name="Bendahmane A."/>
            <person name="Berges H."/>
            <person name="Niebel A."/>
            <person name="Buitink J."/>
            <person name="Frugier F."/>
            <person name="Benhamed M."/>
            <person name="Crespi M."/>
            <person name="Gouzy J."/>
            <person name="Gamas P."/>
        </authorList>
    </citation>
    <scope>NUCLEOTIDE SEQUENCE [LARGE SCALE GENOMIC DNA]</scope>
    <source>
        <strain evidence="2">cv. Jemalong A17</strain>
    </source>
</reference>
<comment type="caution">
    <text evidence="1">The sequence shown here is derived from an EMBL/GenBank/DDBJ whole genome shotgun (WGS) entry which is preliminary data.</text>
</comment>
<evidence type="ECO:0000313" key="2">
    <source>
        <dbReference type="Proteomes" id="UP000265566"/>
    </source>
</evidence>
<gene>
    <name evidence="1" type="ORF">MtrunA17_Chr7g0260521</name>
</gene>
<dbReference type="EMBL" id="PSQE01000007">
    <property type="protein sequence ID" value="RHN48135.1"/>
    <property type="molecule type" value="Genomic_DNA"/>
</dbReference>
<name>A0A396HA85_MEDTR</name>